<feature type="signal peptide" evidence="3">
    <location>
        <begin position="1"/>
        <end position="20"/>
    </location>
</feature>
<keyword evidence="5" id="KW-1185">Reference proteome</keyword>
<evidence type="ECO:0000256" key="3">
    <source>
        <dbReference type="SAM" id="SignalP"/>
    </source>
</evidence>
<dbReference type="Proteomes" id="UP000075886">
    <property type="component" value="Unassembled WGS sequence"/>
</dbReference>
<accession>A0A182QSE4</accession>
<evidence type="ECO:0000313" key="4">
    <source>
        <dbReference type="EnsemblMetazoa" id="AFAF015898-PA"/>
    </source>
</evidence>
<dbReference type="InterPro" id="IPR032675">
    <property type="entry name" value="LRR_dom_sf"/>
</dbReference>
<dbReference type="SUPFAM" id="SSF52058">
    <property type="entry name" value="L domain-like"/>
    <property type="match status" value="1"/>
</dbReference>
<reference evidence="5" key="1">
    <citation type="submission" date="2014-01" db="EMBL/GenBank/DDBJ databases">
        <title>The Genome Sequence of Anopheles farauti FAR1 (V2).</title>
        <authorList>
            <consortium name="The Broad Institute Genomics Platform"/>
            <person name="Neafsey D.E."/>
            <person name="Besansky N."/>
            <person name="Howell P."/>
            <person name="Walton C."/>
            <person name="Young S.K."/>
            <person name="Zeng Q."/>
            <person name="Gargeya S."/>
            <person name="Fitzgerald M."/>
            <person name="Haas B."/>
            <person name="Abouelleil A."/>
            <person name="Allen A.W."/>
            <person name="Alvarado L."/>
            <person name="Arachchi H.M."/>
            <person name="Berlin A.M."/>
            <person name="Chapman S.B."/>
            <person name="Gainer-Dewar J."/>
            <person name="Goldberg J."/>
            <person name="Griggs A."/>
            <person name="Gujja S."/>
            <person name="Hansen M."/>
            <person name="Howarth C."/>
            <person name="Imamovic A."/>
            <person name="Ireland A."/>
            <person name="Larimer J."/>
            <person name="McCowan C."/>
            <person name="Murphy C."/>
            <person name="Pearson M."/>
            <person name="Poon T.W."/>
            <person name="Priest M."/>
            <person name="Roberts A."/>
            <person name="Saif S."/>
            <person name="Shea T."/>
            <person name="Sisk P."/>
            <person name="Sykes S."/>
            <person name="Wortman J."/>
            <person name="Nusbaum C."/>
            <person name="Birren B."/>
        </authorList>
    </citation>
    <scope>NUCLEOTIDE SEQUENCE [LARGE SCALE GENOMIC DNA]</scope>
    <source>
        <strain evidence="5">FAR1</strain>
    </source>
</reference>
<evidence type="ECO:0000256" key="1">
    <source>
        <dbReference type="ARBA" id="ARBA00022614"/>
    </source>
</evidence>
<dbReference type="PANTHER" id="PTHR48051">
    <property type="match status" value="1"/>
</dbReference>
<dbReference type="STRING" id="69004.A0A182QSE4"/>
<dbReference type="GO" id="GO:0005737">
    <property type="term" value="C:cytoplasm"/>
    <property type="evidence" value="ECO:0007669"/>
    <property type="project" value="TreeGrafter"/>
</dbReference>
<dbReference type="VEuPathDB" id="VectorBase:AFAF015898"/>
<dbReference type="PROSITE" id="PS51450">
    <property type="entry name" value="LRR"/>
    <property type="match status" value="1"/>
</dbReference>
<evidence type="ECO:0000313" key="5">
    <source>
        <dbReference type="Proteomes" id="UP000075886"/>
    </source>
</evidence>
<dbReference type="InterPro" id="IPR003591">
    <property type="entry name" value="Leu-rich_rpt_typical-subtyp"/>
</dbReference>
<evidence type="ECO:0008006" key="6">
    <source>
        <dbReference type="Google" id="ProtNLM"/>
    </source>
</evidence>
<evidence type="ECO:0000256" key="2">
    <source>
        <dbReference type="ARBA" id="ARBA00022737"/>
    </source>
</evidence>
<dbReference type="InterPro" id="IPR025875">
    <property type="entry name" value="Leu-rich_rpt_4"/>
</dbReference>
<dbReference type="InterPro" id="IPR001611">
    <property type="entry name" value="Leu-rich_rpt"/>
</dbReference>
<organism evidence="4 5">
    <name type="scientific">Anopheles farauti</name>
    <dbReference type="NCBI Taxonomy" id="69004"/>
    <lineage>
        <taxon>Eukaryota</taxon>
        <taxon>Metazoa</taxon>
        <taxon>Ecdysozoa</taxon>
        <taxon>Arthropoda</taxon>
        <taxon>Hexapoda</taxon>
        <taxon>Insecta</taxon>
        <taxon>Pterygota</taxon>
        <taxon>Neoptera</taxon>
        <taxon>Endopterygota</taxon>
        <taxon>Diptera</taxon>
        <taxon>Nematocera</taxon>
        <taxon>Culicoidea</taxon>
        <taxon>Culicidae</taxon>
        <taxon>Anophelinae</taxon>
        <taxon>Anopheles</taxon>
    </lineage>
</organism>
<protein>
    <recommendedName>
        <fullName evidence="6">Leucine rich immune protein (Coil-less)</fullName>
    </recommendedName>
</protein>
<name>A0A182QSE4_9DIPT</name>
<dbReference type="Pfam" id="PF12799">
    <property type="entry name" value="LRR_4"/>
    <property type="match status" value="1"/>
</dbReference>
<proteinExistence type="predicted"/>
<keyword evidence="2" id="KW-0677">Repeat</keyword>
<dbReference type="PANTHER" id="PTHR48051:SF1">
    <property type="entry name" value="RAS SUPPRESSOR PROTEIN 1"/>
    <property type="match status" value="1"/>
</dbReference>
<dbReference type="EMBL" id="AXCN02001640">
    <property type="status" value="NOT_ANNOTATED_CDS"/>
    <property type="molecule type" value="Genomic_DNA"/>
</dbReference>
<keyword evidence="3" id="KW-0732">Signal</keyword>
<sequence length="273" mass="31098">MFSLWFFGVTLAFGVGLCEAKSSSPPALLYHYEYSRIQETDQAWKCWQEGYRPSKVTSSKVHETGNGTTADIERLLRFDQSTAVLFLFTSSSDNGNLRTDFTIQSNRLVRLSLDNVGLERLQLTFAGRENDCRLADLSVPRNRLTEVPAGIERLTSLRKLDFSYNHLKQFDLDRLANAVGLKQLLLGHNRLESFVTPARINLDSLHTLDLSNNRLRTLDSTHWSMPKLETFHVDHNRHLATIGGWSKGRFPLVKGFDPAGTNNWNQTWLKSVQ</sequence>
<dbReference type="InterPro" id="IPR050216">
    <property type="entry name" value="LRR_domain-containing"/>
</dbReference>
<dbReference type="SMART" id="SM00369">
    <property type="entry name" value="LRR_TYP"/>
    <property type="match status" value="2"/>
</dbReference>
<dbReference type="Gene3D" id="3.80.10.10">
    <property type="entry name" value="Ribonuclease Inhibitor"/>
    <property type="match status" value="1"/>
</dbReference>
<dbReference type="EnsemblMetazoa" id="AFAF015898-RA">
    <property type="protein sequence ID" value="AFAF015898-PA"/>
    <property type="gene ID" value="AFAF015898"/>
</dbReference>
<dbReference type="AlphaFoldDB" id="A0A182QSE4"/>
<reference evidence="4" key="2">
    <citation type="submission" date="2020-05" db="UniProtKB">
        <authorList>
            <consortium name="EnsemblMetazoa"/>
        </authorList>
    </citation>
    <scope>IDENTIFICATION</scope>
    <source>
        <strain evidence="4">FAR1</strain>
    </source>
</reference>
<dbReference type="Pfam" id="PF13855">
    <property type="entry name" value="LRR_8"/>
    <property type="match status" value="1"/>
</dbReference>
<feature type="chain" id="PRO_5008133322" description="Leucine rich immune protein (Coil-less)" evidence="3">
    <location>
        <begin position="21"/>
        <end position="273"/>
    </location>
</feature>
<keyword evidence="1" id="KW-0433">Leucine-rich repeat</keyword>